<proteinExistence type="predicted"/>
<name>A0A1M5RQ39_9FIRM</name>
<sequence length="143" mass="16119">MEKLKNILYEISDLILGFVLLLIIISTIGWQLYGWFDFNEAKSTIAIDQKIKTENKTHNNSINENNSNKKPKVTIQEVVNFKINSGETGIKIAQNLKNLGLINSVNDFLNTLKNSNLENAIKAGTYKIKKGSSLEEIVHILTK</sequence>
<dbReference type="AlphaFoldDB" id="A0A1M5RQ39"/>
<protein>
    <submittedName>
        <fullName evidence="2">YceG-like family protein</fullName>
    </submittedName>
</protein>
<gene>
    <name evidence="2" type="ORF">SAMN02744040_01452</name>
</gene>
<dbReference type="InterPro" id="IPR003770">
    <property type="entry name" value="MLTG-like"/>
</dbReference>
<keyword evidence="3" id="KW-1185">Reference proteome</keyword>
<keyword evidence="1" id="KW-0472">Membrane</keyword>
<organism evidence="2 3">
    <name type="scientific">Tepidibacter thalassicus DSM 15285</name>
    <dbReference type="NCBI Taxonomy" id="1123350"/>
    <lineage>
        <taxon>Bacteria</taxon>
        <taxon>Bacillati</taxon>
        <taxon>Bacillota</taxon>
        <taxon>Clostridia</taxon>
        <taxon>Peptostreptococcales</taxon>
        <taxon>Peptostreptococcaceae</taxon>
        <taxon>Tepidibacter</taxon>
    </lineage>
</organism>
<accession>A0A1M5RQ39</accession>
<evidence type="ECO:0000313" key="3">
    <source>
        <dbReference type="Proteomes" id="UP000242520"/>
    </source>
</evidence>
<dbReference type="EMBL" id="FQXH01000014">
    <property type="protein sequence ID" value="SHH28228.1"/>
    <property type="molecule type" value="Genomic_DNA"/>
</dbReference>
<evidence type="ECO:0000313" key="2">
    <source>
        <dbReference type="EMBL" id="SHH28228.1"/>
    </source>
</evidence>
<reference evidence="3" key="1">
    <citation type="submission" date="2016-11" db="EMBL/GenBank/DDBJ databases">
        <authorList>
            <person name="Varghese N."/>
            <person name="Submissions S."/>
        </authorList>
    </citation>
    <scope>NUCLEOTIDE SEQUENCE [LARGE SCALE GENOMIC DNA]</scope>
    <source>
        <strain evidence="3">DSM 15285</strain>
    </source>
</reference>
<evidence type="ECO:0000256" key="1">
    <source>
        <dbReference type="SAM" id="Phobius"/>
    </source>
</evidence>
<keyword evidence="1" id="KW-1133">Transmembrane helix</keyword>
<dbReference type="Gene3D" id="3.30.1490.480">
    <property type="entry name" value="Endolytic murein transglycosylase"/>
    <property type="match status" value="1"/>
</dbReference>
<dbReference type="RefSeq" id="WP_072725109.1">
    <property type="nucleotide sequence ID" value="NZ_FQXH01000014.1"/>
</dbReference>
<dbReference type="STRING" id="1123350.SAMN02744040_01452"/>
<feature type="transmembrane region" description="Helical" evidence="1">
    <location>
        <begin position="12"/>
        <end position="33"/>
    </location>
</feature>
<dbReference type="Proteomes" id="UP000242520">
    <property type="component" value="Unassembled WGS sequence"/>
</dbReference>
<keyword evidence="1" id="KW-0812">Transmembrane</keyword>
<dbReference type="Pfam" id="PF02618">
    <property type="entry name" value="YceG"/>
    <property type="match status" value="1"/>
</dbReference>